<dbReference type="Pfam" id="PF05362">
    <property type="entry name" value="Lon_C"/>
    <property type="match status" value="1"/>
</dbReference>
<dbReference type="InterPro" id="IPR036034">
    <property type="entry name" value="PDZ_sf"/>
</dbReference>
<dbReference type="Gene3D" id="2.30.42.10">
    <property type="match status" value="1"/>
</dbReference>
<dbReference type="PANTHER" id="PTHR10046">
    <property type="entry name" value="ATP DEPENDENT LON PROTEASE FAMILY MEMBER"/>
    <property type="match status" value="1"/>
</dbReference>
<sequence length="379" mass="38501">MSSTPPAADPSQSADGVRQGEARRTRRLRRPGAVGVSSFLLYALVFAAALIPVPYLLQMPGPVVNTLEPYEGRELITISGTQTYEAEGQLDMLTVAVAGGPGRSVYASNALGSLVKGSETVVPSEAFYPLETTREQVSDQNSADMVSSQDEATAAALGELGIDFSTVVGVSSVAPDSAAAGAVEPGDLLLKVDGTPVEGSPEGMAAVKDAVASSDGPVALTVQRDGEEHEVEVEPHDVDGTRAIGVVMGLGYSFPFDVEFAVEGIGGPSAGTIFALTIIDKLTEGNLTGGVPIAGTGAIDAEGVISPIGGARQKVVAAEAAGAEYFLSPADNCAEVLSAPGAEDLTVVRVDDLHEARAAVEDIAADEDGALPSCAPAHS</sequence>
<protein>
    <submittedName>
        <fullName evidence="4">PDZ domain-containing protein</fullName>
    </submittedName>
</protein>
<evidence type="ECO:0000259" key="3">
    <source>
        <dbReference type="PROSITE" id="PS50106"/>
    </source>
</evidence>
<dbReference type="EMBL" id="BAAAPZ010000002">
    <property type="protein sequence ID" value="GAA2088367.1"/>
    <property type="molecule type" value="Genomic_DNA"/>
</dbReference>
<keyword evidence="2" id="KW-0812">Transmembrane</keyword>
<dbReference type="SUPFAM" id="SSF54211">
    <property type="entry name" value="Ribosomal protein S5 domain 2-like"/>
    <property type="match status" value="1"/>
</dbReference>
<feature type="transmembrane region" description="Helical" evidence="2">
    <location>
        <begin position="33"/>
        <end position="57"/>
    </location>
</feature>
<dbReference type="InterPro" id="IPR041489">
    <property type="entry name" value="PDZ_6"/>
</dbReference>
<evidence type="ECO:0000256" key="2">
    <source>
        <dbReference type="SAM" id="Phobius"/>
    </source>
</evidence>
<dbReference type="Gene3D" id="3.30.230.10">
    <property type="match status" value="1"/>
</dbReference>
<dbReference type="InterPro" id="IPR008269">
    <property type="entry name" value="Lon_proteolytic"/>
</dbReference>
<dbReference type="InterPro" id="IPR020568">
    <property type="entry name" value="Ribosomal_Su5_D2-typ_SF"/>
</dbReference>
<reference evidence="4 5" key="1">
    <citation type="journal article" date="2019" name="Int. J. Syst. Evol. Microbiol.">
        <title>The Global Catalogue of Microorganisms (GCM) 10K type strain sequencing project: providing services to taxonomists for standard genome sequencing and annotation.</title>
        <authorList>
            <consortium name="The Broad Institute Genomics Platform"/>
            <consortium name="The Broad Institute Genome Sequencing Center for Infectious Disease"/>
            <person name="Wu L."/>
            <person name="Ma J."/>
        </authorList>
    </citation>
    <scope>NUCLEOTIDE SEQUENCE [LARGE SCALE GENOMIC DNA]</scope>
    <source>
        <strain evidence="4 5">JCM 15900</strain>
    </source>
</reference>
<evidence type="ECO:0000313" key="5">
    <source>
        <dbReference type="Proteomes" id="UP001500984"/>
    </source>
</evidence>
<gene>
    <name evidence="4" type="ORF">GCM10009823_03390</name>
</gene>
<dbReference type="InterPro" id="IPR027065">
    <property type="entry name" value="Lon_Prtase"/>
</dbReference>
<dbReference type="RefSeq" id="WP_344334634.1">
    <property type="nucleotide sequence ID" value="NZ_BAAAPZ010000002.1"/>
</dbReference>
<name>A0ABN2WBU7_9MICO</name>
<dbReference type="InterPro" id="IPR014721">
    <property type="entry name" value="Ribsml_uS5_D2-typ_fold_subgr"/>
</dbReference>
<dbReference type="Proteomes" id="UP001500984">
    <property type="component" value="Unassembled WGS sequence"/>
</dbReference>
<evidence type="ECO:0000313" key="4">
    <source>
        <dbReference type="EMBL" id="GAA2088367.1"/>
    </source>
</evidence>
<comment type="caution">
    <text evidence="4">The sequence shown here is derived from an EMBL/GenBank/DDBJ whole genome shotgun (WGS) entry which is preliminary data.</text>
</comment>
<proteinExistence type="predicted"/>
<accession>A0ABN2WBU7</accession>
<feature type="domain" description="PDZ" evidence="3">
    <location>
        <begin position="145"/>
        <end position="226"/>
    </location>
</feature>
<dbReference type="SUPFAM" id="SSF50156">
    <property type="entry name" value="PDZ domain-like"/>
    <property type="match status" value="1"/>
</dbReference>
<dbReference type="CDD" id="cd00136">
    <property type="entry name" value="PDZ_canonical"/>
    <property type="match status" value="1"/>
</dbReference>
<keyword evidence="2" id="KW-1133">Transmembrane helix</keyword>
<feature type="compositionally biased region" description="Polar residues" evidence="1">
    <location>
        <begin position="1"/>
        <end position="14"/>
    </location>
</feature>
<organism evidence="4 5">
    <name type="scientific">Brevibacterium salitolerans</name>
    <dbReference type="NCBI Taxonomy" id="1403566"/>
    <lineage>
        <taxon>Bacteria</taxon>
        <taxon>Bacillati</taxon>
        <taxon>Actinomycetota</taxon>
        <taxon>Actinomycetes</taxon>
        <taxon>Micrococcales</taxon>
        <taxon>Brevibacteriaceae</taxon>
        <taxon>Brevibacterium</taxon>
    </lineage>
</organism>
<feature type="region of interest" description="Disordered" evidence="1">
    <location>
        <begin position="1"/>
        <end position="26"/>
    </location>
</feature>
<dbReference type="PROSITE" id="PS50106">
    <property type="entry name" value="PDZ"/>
    <property type="match status" value="1"/>
</dbReference>
<keyword evidence="5" id="KW-1185">Reference proteome</keyword>
<dbReference type="InterPro" id="IPR001478">
    <property type="entry name" value="PDZ"/>
</dbReference>
<dbReference type="SMART" id="SM00228">
    <property type="entry name" value="PDZ"/>
    <property type="match status" value="1"/>
</dbReference>
<keyword evidence="2" id="KW-0472">Membrane</keyword>
<dbReference type="Pfam" id="PF17820">
    <property type="entry name" value="PDZ_6"/>
    <property type="match status" value="1"/>
</dbReference>
<evidence type="ECO:0000256" key="1">
    <source>
        <dbReference type="SAM" id="MobiDB-lite"/>
    </source>
</evidence>